<dbReference type="EMBL" id="VEVO01000010">
    <property type="protein sequence ID" value="KAF0035766.1"/>
    <property type="molecule type" value="Genomic_DNA"/>
</dbReference>
<dbReference type="Proteomes" id="UP000438429">
    <property type="component" value="Unassembled WGS sequence"/>
</dbReference>
<protein>
    <submittedName>
        <fullName evidence="2">Uncharacterized protein</fullName>
    </submittedName>
</protein>
<proteinExistence type="predicted"/>
<feature type="region of interest" description="Disordered" evidence="1">
    <location>
        <begin position="69"/>
        <end position="110"/>
    </location>
</feature>
<comment type="caution">
    <text evidence="2">The sequence shown here is derived from an EMBL/GenBank/DDBJ whole genome shotgun (WGS) entry which is preliminary data.</text>
</comment>
<evidence type="ECO:0000256" key="1">
    <source>
        <dbReference type="SAM" id="MobiDB-lite"/>
    </source>
</evidence>
<reference evidence="2 3" key="1">
    <citation type="submission" date="2019-06" db="EMBL/GenBank/DDBJ databases">
        <title>Draft genomes of female and male turbot (Scophthalmus maximus).</title>
        <authorList>
            <person name="Xu H."/>
            <person name="Xu X.-W."/>
            <person name="Shao C."/>
            <person name="Chen S."/>
        </authorList>
    </citation>
    <scope>NUCLEOTIDE SEQUENCE [LARGE SCALE GENOMIC DNA]</scope>
    <source>
        <strain evidence="2">Ysfricsl-2016a</strain>
        <tissue evidence="2">Blood</tissue>
    </source>
</reference>
<name>A0A6A4SKJ6_SCOMX</name>
<sequence>MNYFNSEKSAPENRNPLKTVITRNQTTLNVLVRPQWEERSAGDKRNLWSVTVSLNIQYVRGEHRPLVFQSNGTETAAFKRTSGPRKKKQTPATDDGSTNRTLVLIQNAGA</sequence>
<gene>
    <name evidence="2" type="ORF">F2P81_011078</name>
</gene>
<dbReference type="AlphaFoldDB" id="A0A6A4SKJ6"/>
<feature type="compositionally biased region" description="Polar residues" evidence="1">
    <location>
        <begin position="90"/>
        <end position="101"/>
    </location>
</feature>
<evidence type="ECO:0000313" key="3">
    <source>
        <dbReference type="Proteomes" id="UP000438429"/>
    </source>
</evidence>
<accession>A0A6A4SKJ6</accession>
<evidence type="ECO:0000313" key="2">
    <source>
        <dbReference type="EMBL" id="KAF0035766.1"/>
    </source>
</evidence>
<organism evidence="2 3">
    <name type="scientific">Scophthalmus maximus</name>
    <name type="common">Turbot</name>
    <name type="synonym">Psetta maxima</name>
    <dbReference type="NCBI Taxonomy" id="52904"/>
    <lineage>
        <taxon>Eukaryota</taxon>
        <taxon>Metazoa</taxon>
        <taxon>Chordata</taxon>
        <taxon>Craniata</taxon>
        <taxon>Vertebrata</taxon>
        <taxon>Euteleostomi</taxon>
        <taxon>Actinopterygii</taxon>
        <taxon>Neopterygii</taxon>
        <taxon>Teleostei</taxon>
        <taxon>Neoteleostei</taxon>
        <taxon>Acanthomorphata</taxon>
        <taxon>Carangaria</taxon>
        <taxon>Pleuronectiformes</taxon>
        <taxon>Pleuronectoidei</taxon>
        <taxon>Scophthalmidae</taxon>
        <taxon>Scophthalmus</taxon>
    </lineage>
</organism>